<dbReference type="PANTHER" id="PTHR33678">
    <property type="entry name" value="BLL1576 PROTEIN"/>
    <property type="match status" value="1"/>
</dbReference>
<evidence type="ECO:0000259" key="2">
    <source>
        <dbReference type="Pfam" id="PF13817"/>
    </source>
</evidence>
<feature type="non-terminal residue" evidence="3">
    <location>
        <position position="1"/>
    </location>
</feature>
<dbReference type="PANTHER" id="PTHR33678:SF1">
    <property type="entry name" value="BLL1576 PROTEIN"/>
    <property type="match status" value="1"/>
</dbReference>
<evidence type="ECO:0000259" key="1">
    <source>
        <dbReference type="Pfam" id="PF03050"/>
    </source>
</evidence>
<comment type="caution">
    <text evidence="3">The sequence shown here is derived from an EMBL/GenBank/DDBJ whole genome shotgun (WGS) entry which is preliminary data.</text>
</comment>
<dbReference type="InterPro" id="IPR052344">
    <property type="entry name" value="Transposase-related"/>
</dbReference>
<organism evidence="3">
    <name type="scientific">Salmonella newport</name>
    <dbReference type="NCBI Taxonomy" id="108619"/>
    <lineage>
        <taxon>Bacteria</taxon>
        <taxon>Pseudomonadati</taxon>
        <taxon>Pseudomonadota</taxon>
        <taxon>Gammaproteobacteria</taxon>
        <taxon>Enterobacterales</taxon>
        <taxon>Enterobacteriaceae</taxon>
        <taxon>Salmonella</taxon>
    </lineage>
</organism>
<sequence>PQYSCPCCQKVFSGEMPAHILPKSAVEPSVIAQVVINKHCDHQPLYRQRPIFARSDVDLPVSSMADMAGAAGAALSPLAALLHRELMSRPVVHADETTLKILDTKKGGKSRSGYLWAYVSGERTGPSVVCFDCQPGRGHQYPENWLQGWSGTLVVDGHKAYRTLANKVPEITLAGCWAHTRRGFADLYKISKDPRAAIAVKKIAGLYRLEKKISSRPVEKIRQWRQRYARPILEDLWSWLEEQEPKCSPGRALHKAIVYALSHRVELSRFLEDGAVPLDNNVCERAIKNVVLGRKSWLFAGSQMAGERAAQIMSLLETAKRNGLEPHAWLTDVLKRLPSWPEDRLEELLPLPGFVFSD</sequence>
<gene>
    <name evidence="3" type="ORF">E1A34_28240</name>
</gene>
<feature type="domain" description="Transposase IS66 C-terminal" evidence="2">
    <location>
        <begin position="314"/>
        <end position="350"/>
    </location>
</feature>
<dbReference type="Pfam" id="PF03050">
    <property type="entry name" value="DDE_Tnp_IS66"/>
    <property type="match status" value="1"/>
</dbReference>
<dbReference type="AlphaFoldDB" id="A0A5Y0S082"/>
<dbReference type="InterPro" id="IPR039552">
    <property type="entry name" value="IS66_C"/>
</dbReference>
<dbReference type="EMBL" id="AAHYLK010000081">
    <property type="protein sequence ID" value="ECB7109856.1"/>
    <property type="molecule type" value="Genomic_DNA"/>
</dbReference>
<protein>
    <submittedName>
        <fullName evidence="3">IS66 family transposase</fullName>
    </submittedName>
</protein>
<feature type="domain" description="Transposase IS66 central" evidence="1">
    <location>
        <begin position="24"/>
        <end position="307"/>
    </location>
</feature>
<evidence type="ECO:0000313" key="3">
    <source>
        <dbReference type="EMBL" id="ECB7109856.1"/>
    </source>
</evidence>
<name>A0A5Y0S082_SALNE</name>
<reference evidence="3" key="1">
    <citation type="submission" date="2019-03" db="EMBL/GenBank/DDBJ databases">
        <authorList>
            <person name="Ashton P.M."/>
            <person name="Dallman T."/>
            <person name="Nair S."/>
            <person name="De Pinna E."/>
            <person name="Peters T."/>
            <person name="Grant K."/>
        </authorList>
    </citation>
    <scope>NUCLEOTIDE SEQUENCE [LARGE SCALE GENOMIC DNA]</scope>
    <source>
        <strain evidence="3">271153</strain>
    </source>
</reference>
<dbReference type="InterPro" id="IPR004291">
    <property type="entry name" value="Transposase_IS66_central"/>
</dbReference>
<dbReference type="Pfam" id="PF13817">
    <property type="entry name" value="DDE_Tnp_IS66_C"/>
    <property type="match status" value="1"/>
</dbReference>
<dbReference type="Proteomes" id="UP000839827">
    <property type="component" value="Unassembled WGS sequence"/>
</dbReference>
<proteinExistence type="predicted"/>
<dbReference type="NCBIfam" id="NF033517">
    <property type="entry name" value="transpos_IS66"/>
    <property type="match status" value="1"/>
</dbReference>
<accession>A0A5Y0S082</accession>